<dbReference type="InterPro" id="IPR002035">
    <property type="entry name" value="VWF_A"/>
</dbReference>
<reference evidence="2" key="1">
    <citation type="journal article" date="2019" name="bioRxiv">
        <title>The Genome of the Zebra Mussel, Dreissena polymorpha: A Resource for Invasive Species Research.</title>
        <authorList>
            <person name="McCartney M.A."/>
            <person name="Auch B."/>
            <person name="Kono T."/>
            <person name="Mallez S."/>
            <person name="Zhang Y."/>
            <person name="Obille A."/>
            <person name="Becker A."/>
            <person name="Abrahante J.E."/>
            <person name="Garbe J."/>
            <person name="Badalamenti J.P."/>
            <person name="Herman A."/>
            <person name="Mangelson H."/>
            <person name="Liachko I."/>
            <person name="Sullivan S."/>
            <person name="Sone E.D."/>
            <person name="Koren S."/>
            <person name="Silverstein K.A.T."/>
            <person name="Beckman K.B."/>
            <person name="Gohl D.M."/>
        </authorList>
    </citation>
    <scope>NUCLEOTIDE SEQUENCE</scope>
    <source>
        <strain evidence="2">Duluth1</strain>
        <tissue evidence="2">Whole animal</tissue>
    </source>
</reference>
<protein>
    <recommendedName>
        <fullName evidence="1">VWFA domain-containing protein</fullName>
    </recommendedName>
</protein>
<feature type="domain" description="VWFA" evidence="1">
    <location>
        <begin position="40"/>
        <end position="83"/>
    </location>
</feature>
<dbReference type="PROSITE" id="PS50234">
    <property type="entry name" value="VWFA"/>
    <property type="match status" value="1"/>
</dbReference>
<organism evidence="2 3">
    <name type="scientific">Dreissena polymorpha</name>
    <name type="common">Zebra mussel</name>
    <name type="synonym">Mytilus polymorpha</name>
    <dbReference type="NCBI Taxonomy" id="45954"/>
    <lineage>
        <taxon>Eukaryota</taxon>
        <taxon>Metazoa</taxon>
        <taxon>Spiralia</taxon>
        <taxon>Lophotrochozoa</taxon>
        <taxon>Mollusca</taxon>
        <taxon>Bivalvia</taxon>
        <taxon>Autobranchia</taxon>
        <taxon>Heteroconchia</taxon>
        <taxon>Euheterodonta</taxon>
        <taxon>Imparidentia</taxon>
        <taxon>Neoheterodontei</taxon>
        <taxon>Myida</taxon>
        <taxon>Dreissenoidea</taxon>
        <taxon>Dreissenidae</taxon>
        <taxon>Dreissena</taxon>
    </lineage>
</organism>
<dbReference type="SUPFAM" id="SSF53300">
    <property type="entry name" value="vWA-like"/>
    <property type="match status" value="1"/>
</dbReference>
<dbReference type="Gene3D" id="3.40.50.410">
    <property type="entry name" value="von Willebrand factor, type A domain"/>
    <property type="match status" value="1"/>
</dbReference>
<evidence type="ECO:0000313" key="3">
    <source>
        <dbReference type="Proteomes" id="UP000828390"/>
    </source>
</evidence>
<dbReference type="Proteomes" id="UP000828390">
    <property type="component" value="Unassembled WGS sequence"/>
</dbReference>
<accession>A0A9D4J5Z2</accession>
<proteinExistence type="predicted"/>
<dbReference type="AlphaFoldDB" id="A0A9D4J5Z2"/>
<comment type="caution">
    <text evidence="2">The sequence shown here is derived from an EMBL/GenBank/DDBJ whole genome shotgun (WGS) entry which is preliminary data.</text>
</comment>
<sequence>MNDVIRIATVIKRTQDSANTAANAYDDSYVISIAFETGVDVYFLMDVSKSIDERQFEQMKKCINGVVENVSCNSMKASGIIAI</sequence>
<reference evidence="2" key="2">
    <citation type="submission" date="2020-11" db="EMBL/GenBank/DDBJ databases">
        <authorList>
            <person name="McCartney M.A."/>
            <person name="Auch B."/>
            <person name="Kono T."/>
            <person name="Mallez S."/>
            <person name="Becker A."/>
            <person name="Gohl D.M."/>
            <person name="Silverstein K.A.T."/>
            <person name="Koren S."/>
            <person name="Bechman K.B."/>
            <person name="Herman A."/>
            <person name="Abrahante J.E."/>
            <person name="Garbe J."/>
        </authorList>
    </citation>
    <scope>NUCLEOTIDE SEQUENCE</scope>
    <source>
        <strain evidence="2">Duluth1</strain>
        <tissue evidence="2">Whole animal</tissue>
    </source>
</reference>
<dbReference type="InterPro" id="IPR036465">
    <property type="entry name" value="vWFA_dom_sf"/>
</dbReference>
<evidence type="ECO:0000313" key="2">
    <source>
        <dbReference type="EMBL" id="KAH3801051.1"/>
    </source>
</evidence>
<dbReference type="Pfam" id="PF00092">
    <property type="entry name" value="VWA"/>
    <property type="match status" value="1"/>
</dbReference>
<evidence type="ECO:0000259" key="1">
    <source>
        <dbReference type="PROSITE" id="PS50234"/>
    </source>
</evidence>
<keyword evidence="3" id="KW-1185">Reference proteome</keyword>
<gene>
    <name evidence="2" type="ORF">DPMN_154695</name>
</gene>
<name>A0A9D4J5Z2_DREPO</name>
<dbReference type="EMBL" id="JAIWYP010000007">
    <property type="protein sequence ID" value="KAH3801051.1"/>
    <property type="molecule type" value="Genomic_DNA"/>
</dbReference>